<comment type="pathway">
    <text evidence="2 13">One-carbon metabolism; tetrahydrofolate interconversion.</text>
</comment>
<evidence type="ECO:0000256" key="15">
    <source>
        <dbReference type="SAM" id="MobiDB-lite"/>
    </source>
</evidence>
<dbReference type="SMART" id="SM00490">
    <property type="entry name" value="HELICc"/>
    <property type="match status" value="1"/>
</dbReference>
<keyword evidence="8" id="KW-0067">ATP-binding</keyword>
<dbReference type="Proteomes" id="UP000017836">
    <property type="component" value="Unassembled WGS sequence"/>
</dbReference>
<dbReference type="PROSITE" id="PS51194">
    <property type="entry name" value="HELICASE_CTER"/>
    <property type="match status" value="1"/>
</dbReference>
<dbReference type="InterPro" id="IPR027417">
    <property type="entry name" value="P-loop_NTPase"/>
</dbReference>
<dbReference type="InterPro" id="IPR053806">
    <property type="entry name" value="MTHFR_C"/>
</dbReference>
<keyword evidence="5 13" id="KW-0285">Flavoprotein</keyword>
<dbReference type="Pfam" id="PF00270">
    <property type="entry name" value="DEAD"/>
    <property type="match status" value="1"/>
</dbReference>
<organism evidence="18 19">
    <name type="scientific">Amborella trichopoda</name>
    <dbReference type="NCBI Taxonomy" id="13333"/>
    <lineage>
        <taxon>Eukaryota</taxon>
        <taxon>Viridiplantae</taxon>
        <taxon>Streptophyta</taxon>
        <taxon>Embryophyta</taxon>
        <taxon>Tracheophyta</taxon>
        <taxon>Spermatophyta</taxon>
        <taxon>Magnoliopsida</taxon>
        <taxon>Amborellales</taxon>
        <taxon>Amborellaceae</taxon>
        <taxon>Amborella</taxon>
    </lineage>
</organism>
<dbReference type="Gene3D" id="3.20.20.220">
    <property type="match status" value="1"/>
</dbReference>
<dbReference type="SUPFAM" id="SSF52540">
    <property type="entry name" value="P-loop containing nucleoside triphosphate hydrolases"/>
    <property type="match status" value="1"/>
</dbReference>
<comment type="similarity">
    <text evidence="3 13">Belongs to the methylenetetrahydrofolate reductase family.</text>
</comment>
<dbReference type="CDD" id="cd00537">
    <property type="entry name" value="MTHFR"/>
    <property type="match status" value="1"/>
</dbReference>
<dbReference type="InterPro" id="IPR029041">
    <property type="entry name" value="FAD-linked_oxidoreductase-like"/>
</dbReference>
<reference evidence="19" key="1">
    <citation type="journal article" date="2013" name="Science">
        <title>The Amborella genome and the evolution of flowering plants.</title>
        <authorList>
            <consortium name="Amborella Genome Project"/>
        </authorList>
    </citation>
    <scope>NUCLEOTIDE SEQUENCE [LARGE SCALE GENOMIC DNA]</scope>
</reference>
<evidence type="ECO:0000256" key="8">
    <source>
        <dbReference type="ARBA" id="ARBA00022840"/>
    </source>
</evidence>
<dbReference type="CDD" id="cd18794">
    <property type="entry name" value="SF2_C_RecQ"/>
    <property type="match status" value="1"/>
</dbReference>
<keyword evidence="7 13" id="KW-0274">FAD</keyword>
<evidence type="ECO:0000256" key="1">
    <source>
        <dbReference type="ARBA" id="ARBA00001974"/>
    </source>
</evidence>
<feature type="domain" description="Helicase ATP-binding" evidence="16">
    <location>
        <begin position="617"/>
        <end position="782"/>
    </location>
</feature>
<evidence type="ECO:0000256" key="14">
    <source>
        <dbReference type="SAM" id="Coils"/>
    </source>
</evidence>
<dbReference type="GO" id="GO:0005524">
    <property type="term" value="F:ATP binding"/>
    <property type="evidence" value="ECO:0007669"/>
    <property type="project" value="UniProtKB-KW"/>
</dbReference>
<keyword evidence="6" id="KW-0547">Nucleotide-binding</keyword>
<evidence type="ECO:0000256" key="4">
    <source>
        <dbReference type="ARBA" id="ARBA00011738"/>
    </source>
</evidence>
<evidence type="ECO:0000256" key="13">
    <source>
        <dbReference type="RuleBase" id="RU003862"/>
    </source>
</evidence>
<dbReference type="CDD" id="cd17920">
    <property type="entry name" value="DEXHc_RecQ"/>
    <property type="match status" value="1"/>
</dbReference>
<dbReference type="PROSITE" id="PS51192">
    <property type="entry name" value="HELICASE_ATP_BIND_1"/>
    <property type="match status" value="1"/>
</dbReference>
<evidence type="ECO:0000256" key="11">
    <source>
        <dbReference type="ARBA" id="ARBA00051201"/>
    </source>
</evidence>
<evidence type="ECO:0000256" key="9">
    <source>
        <dbReference type="ARBA" id="ARBA00023002"/>
    </source>
</evidence>
<dbReference type="InterPro" id="IPR004589">
    <property type="entry name" value="DNA_helicase_ATP-dep_RecQ"/>
</dbReference>
<accession>W1P9L6</accession>
<dbReference type="Gramene" id="ERN04379">
    <property type="protein sequence ID" value="ERN04379"/>
    <property type="gene ID" value="AMTR_s00147p00086270"/>
</dbReference>
<dbReference type="InterPro" id="IPR003171">
    <property type="entry name" value="Mehydrof_redctse-like"/>
</dbReference>
<comment type="function">
    <text evidence="12">The probable reversibility of the MTHFR reaction in plants suggests that they can metabolize the methyl group of 5,10-methylenetetrahydrofolate to serine, sugars and starch.</text>
</comment>
<evidence type="ECO:0000259" key="17">
    <source>
        <dbReference type="PROSITE" id="PS51194"/>
    </source>
</evidence>
<evidence type="ECO:0000256" key="12">
    <source>
        <dbReference type="ARBA" id="ARBA00053514"/>
    </source>
</evidence>
<dbReference type="EMBL" id="KI394278">
    <property type="protein sequence ID" value="ERN04379.1"/>
    <property type="molecule type" value="Genomic_DNA"/>
</dbReference>
<dbReference type="UniPathway" id="UPA00193"/>
<sequence length="1318" mass="147928">MKVIEKIREAAKEDRTVFSFEFFPPKTEDGVENLFERMERMASHNPSFCDITWGAGGSTADLTLDISNKMQNMICVETMMHLTCTNMPVEKIDHALDTIKQNGIQNVLALRGDPPHGQDKFVQVAGGFACGLDLVAHIRAKYGDYFGITVAGYPEAHPDMISSEGGVTLENYLSDLAYLKRKVDAGADLIVTQLFYDTDIFLKFVHDCRQIGITCPIVPGIMPINNYKGFVRMTGFCKTKIPDEITKALEPIKDNEEAVRAYGVHLGTEMCKKILSHGIKTLHLYTLNMEKSALAILMNLGLIDESKISRPFPWRRPANVFRVKEDVRPIFWANRPKSYLSRTLGWEQYPHGRWGDSCNPSYGALTDYQFMRRRSRNKKILEEWAVPLKSVEDVKEKFTNYCLGKVKSHPWSELDGLQPETLMINEKLGQVNSKGFFTINSQPAVNGEKSDSPSVGWGGPGGYVYQKAYLEFFCSKEKLDALVENCKGLPSVTYIAVNKQGERVSNVGPIAVNAVTWGVFPAKEVLQPTVVDPVSFMVWKDEAFEIWNKGWGVLYPEGDPSKQILNELRFIRMEKLPLPISRVVDLKKKFFKREELLDILRHHFGHSDFRGRQLDAIEAVLCGKDCFCLMPTGGGKSLCYQVPAVAQKGITLENQVTALKKNGIRAEYLSSSQNPQAKEKIYEDLDSGRPSLRLLYVTPELIATNGFMYKLLKLHGRSLLQLIAVDEAHCISAWGHDFRPSYRKLSSLRKRLPGVPILALTATAVPKVQKDVIESLCMQHPLVLKASFNRPNIYYEVRYKDLLDDAYADLLTLLKTSGNVCSIVYCLERSTCDDLGARLLKDGIPCGVYHAGLNNKVRSRVLDDWLSSKTQVVIATIAFGMGIDRKDVRIVCHFNIPKSMEAFYQESGRAGRDQLPSKSVLYYGLEDRRKMEFVLRNAANSKGNKLNSQDHQIEKCLADFAQVVEYCEGSGCRRKKILGFFGEQVHGALCNKSCDACKHPNLLSKKLEELTHMSSTLSKNRLAPVFITGTSLMASDQGTEFWNRDDEVSCSEEDICDSDDEGLEICDSLAKNKSSTFQLNERVEHLLQAEENYNSRNSMNKQASGPGDKKAITETLREASIQRLQNSLKQAQDRLSESIMEVQIAAKVLENECYNKYRKTGKTFYISQVASTVRWLSSCSASELSNRLGSNSSKISCNTEHNSKEQEETIVSDRDERKNKVGVGGSKSNEDQSGEATILTNERDNKDGLGNPNSKTMEKTRTQDSQLPRIPSFSEFVGQKGKLGQSDHLGALSKRPTSSVSKKMEARSGSEKRIRLKD</sequence>
<evidence type="ECO:0000256" key="10">
    <source>
        <dbReference type="ARBA" id="ARBA00023027"/>
    </source>
</evidence>
<dbReference type="InterPro" id="IPR014001">
    <property type="entry name" value="Helicase_ATP-bd"/>
</dbReference>
<dbReference type="GO" id="GO:0000724">
    <property type="term" value="P:double-strand break repair via homologous recombination"/>
    <property type="evidence" value="ECO:0000318"/>
    <property type="project" value="GO_Central"/>
</dbReference>
<dbReference type="InterPro" id="IPR001650">
    <property type="entry name" value="Helicase_C-like"/>
</dbReference>
<dbReference type="HOGENOM" id="CLU_260121_0_0_1"/>
<feature type="compositionally biased region" description="Polar residues" evidence="15">
    <location>
        <begin position="1184"/>
        <end position="1200"/>
    </location>
</feature>
<evidence type="ECO:0000313" key="19">
    <source>
        <dbReference type="Proteomes" id="UP000017836"/>
    </source>
</evidence>
<dbReference type="Pfam" id="PF21895">
    <property type="entry name" value="MTHFR_C"/>
    <property type="match status" value="1"/>
</dbReference>
<dbReference type="GO" id="GO:0006260">
    <property type="term" value="P:DNA replication"/>
    <property type="evidence" value="ECO:0000318"/>
    <property type="project" value="GO_Central"/>
</dbReference>
<dbReference type="InterPro" id="IPR032284">
    <property type="entry name" value="RecQ_Zn-bd"/>
</dbReference>
<dbReference type="PANTHER" id="PTHR45754">
    <property type="entry name" value="METHYLENETETRAHYDROFOLATE REDUCTASE"/>
    <property type="match status" value="1"/>
</dbReference>
<protein>
    <recommendedName>
        <fullName evidence="13">Methylenetetrahydrofolate reductase</fullName>
    </recommendedName>
</protein>
<feature type="domain" description="Helicase C-terminal" evidence="17">
    <location>
        <begin position="806"/>
        <end position="954"/>
    </location>
</feature>
<keyword evidence="19" id="KW-1185">Reference proteome</keyword>
<dbReference type="PANTHER" id="PTHR45754:SF3">
    <property type="entry name" value="METHYLENETETRAHYDROFOLATE REDUCTASE (NADPH)"/>
    <property type="match status" value="1"/>
</dbReference>
<comment type="cofactor">
    <cofactor evidence="1 13">
        <name>FAD</name>
        <dbReference type="ChEBI" id="CHEBI:57692"/>
    </cofactor>
</comment>
<evidence type="ECO:0000313" key="18">
    <source>
        <dbReference type="EMBL" id="ERN04379.1"/>
    </source>
</evidence>
<dbReference type="InterPro" id="IPR011545">
    <property type="entry name" value="DEAD/DEAH_box_helicase_dom"/>
</dbReference>
<keyword evidence="10" id="KW-0520">NAD</keyword>
<dbReference type="Pfam" id="PF00271">
    <property type="entry name" value="Helicase_C"/>
    <property type="match status" value="1"/>
</dbReference>
<comment type="catalytic activity">
    <reaction evidence="11">
        <text>(6S)-5-methyl-5,6,7,8-tetrahydrofolate + NAD(+) = (6R)-5,10-methylene-5,6,7,8-tetrahydrofolate + NADH + H(+)</text>
        <dbReference type="Rhea" id="RHEA:19821"/>
        <dbReference type="ChEBI" id="CHEBI:15378"/>
        <dbReference type="ChEBI" id="CHEBI:15636"/>
        <dbReference type="ChEBI" id="CHEBI:18608"/>
        <dbReference type="ChEBI" id="CHEBI:57540"/>
        <dbReference type="ChEBI" id="CHEBI:57945"/>
        <dbReference type="EC" id="1.5.1.54"/>
    </reaction>
</comment>
<dbReference type="Pfam" id="PF16124">
    <property type="entry name" value="RecQ_Zn_bind"/>
    <property type="match status" value="1"/>
</dbReference>
<feature type="compositionally biased region" description="Basic and acidic residues" evidence="15">
    <location>
        <begin position="1302"/>
        <end position="1318"/>
    </location>
</feature>
<name>W1P9L6_AMBTC</name>
<keyword evidence="9 13" id="KW-0560">Oxidoreductase</keyword>
<feature type="region of interest" description="Disordered" evidence="15">
    <location>
        <begin position="1184"/>
        <end position="1318"/>
    </location>
</feature>
<dbReference type="GO" id="GO:0006555">
    <property type="term" value="P:methionine metabolic process"/>
    <property type="evidence" value="ECO:0007669"/>
    <property type="project" value="InterPro"/>
</dbReference>
<dbReference type="GO" id="GO:0005694">
    <property type="term" value="C:chromosome"/>
    <property type="evidence" value="ECO:0000318"/>
    <property type="project" value="GO_Central"/>
</dbReference>
<dbReference type="FunFam" id="3.20.20.220:FF:000005">
    <property type="entry name" value="Methylenetetrahydrofolate reductase"/>
    <property type="match status" value="1"/>
</dbReference>
<dbReference type="eggNOG" id="KOG0564">
    <property type="taxonomic scope" value="Eukaryota"/>
</dbReference>
<dbReference type="GO" id="GO:0106312">
    <property type="term" value="F:methylenetetrahydrofolate reductase (NADH) activity"/>
    <property type="evidence" value="ECO:0007669"/>
    <property type="project" value="UniProtKB-EC"/>
</dbReference>
<dbReference type="Gene3D" id="3.40.50.300">
    <property type="entry name" value="P-loop containing nucleotide triphosphate hydrolases"/>
    <property type="match status" value="2"/>
</dbReference>
<evidence type="ECO:0000256" key="5">
    <source>
        <dbReference type="ARBA" id="ARBA00022630"/>
    </source>
</evidence>
<dbReference type="SMART" id="SM00487">
    <property type="entry name" value="DEXDc"/>
    <property type="match status" value="1"/>
</dbReference>
<keyword evidence="14" id="KW-0175">Coiled coil</keyword>
<dbReference type="GO" id="GO:0003676">
    <property type="term" value="F:nucleic acid binding"/>
    <property type="evidence" value="ECO:0007669"/>
    <property type="project" value="InterPro"/>
</dbReference>
<dbReference type="NCBIfam" id="TIGR00677">
    <property type="entry name" value="fadh2_euk"/>
    <property type="match status" value="1"/>
</dbReference>
<dbReference type="GO" id="GO:0035999">
    <property type="term" value="P:tetrahydrofolate interconversion"/>
    <property type="evidence" value="ECO:0007669"/>
    <property type="project" value="UniProtKB-UniPathway"/>
</dbReference>
<dbReference type="NCBIfam" id="TIGR00614">
    <property type="entry name" value="recQ_fam"/>
    <property type="match status" value="1"/>
</dbReference>
<evidence type="ECO:0000256" key="3">
    <source>
        <dbReference type="ARBA" id="ARBA00006743"/>
    </source>
</evidence>
<dbReference type="SUPFAM" id="SSF51730">
    <property type="entry name" value="FAD-linked oxidoreductase"/>
    <property type="match status" value="1"/>
</dbReference>
<evidence type="ECO:0000256" key="6">
    <source>
        <dbReference type="ARBA" id="ARBA00022741"/>
    </source>
</evidence>
<proteinExistence type="inferred from homology"/>
<feature type="coiled-coil region" evidence="14">
    <location>
        <begin position="1121"/>
        <end position="1152"/>
    </location>
</feature>
<evidence type="ECO:0000256" key="2">
    <source>
        <dbReference type="ARBA" id="ARBA00004777"/>
    </source>
</evidence>
<dbReference type="STRING" id="13333.W1P9L6"/>
<dbReference type="GO" id="GO:0005737">
    <property type="term" value="C:cytoplasm"/>
    <property type="evidence" value="ECO:0000318"/>
    <property type="project" value="GO_Central"/>
</dbReference>
<comment type="subunit">
    <text evidence="4">Homodimer.</text>
</comment>
<dbReference type="GO" id="GO:0043138">
    <property type="term" value="F:3'-5' DNA helicase activity"/>
    <property type="evidence" value="ECO:0000318"/>
    <property type="project" value="GO_Central"/>
</dbReference>
<dbReference type="FunFam" id="3.40.50.300:FF:002061">
    <property type="entry name" value="RecQ family DNA helicase"/>
    <property type="match status" value="1"/>
</dbReference>
<dbReference type="GO" id="GO:0009378">
    <property type="term" value="F:four-way junction helicase activity"/>
    <property type="evidence" value="ECO:0000318"/>
    <property type="project" value="GO_Central"/>
</dbReference>
<evidence type="ECO:0000259" key="16">
    <source>
        <dbReference type="PROSITE" id="PS51192"/>
    </source>
</evidence>
<dbReference type="eggNOG" id="KOG0351">
    <property type="taxonomic scope" value="Eukaryota"/>
</dbReference>
<gene>
    <name evidence="18" type="ORF">AMTR_s00147p00086270</name>
</gene>
<dbReference type="Pfam" id="PF02219">
    <property type="entry name" value="MTHFR"/>
    <property type="match status" value="1"/>
</dbReference>
<dbReference type="FunFam" id="3.40.50.300:FF:001389">
    <property type="entry name" value="ATP-dependent DNA helicase RecQ"/>
    <property type="match status" value="1"/>
</dbReference>
<dbReference type="InterPro" id="IPR004621">
    <property type="entry name" value="Fadh2_euk"/>
</dbReference>
<evidence type="ECO:0000256" key="7">
    <source>
        <dbReference type="ARBA" id="ARBA00022827"/>
    </source>
</evidence>
<feature type="compositionally biased region" description="Basic and acidic residues" evidence="15">
    <location>
        <begin position="1201"/>
        <end position="1219"/>
    </location>
</feature>